<keyword evidence="2" id="KW-0547">Nucleotide-binding</keyword>
<feature type="compositionally biased region" description="Basic and acidic residues" evidence="7">
    <location>
        <begin position="78"/>
        <end position="87"/>
    </location>
</feature>
<evidence type="ECO:0000256" key="5">
    <source>
        <dbReference type="ARBA" id="ARBA00022840"/>
    </source>
</evidence>
<feature type="compositionally biased region" description="Acidic residues" evidence="7">
    <location>
        <begin position="24"/>
        <end position="47"/>
    </location>
</feature>
<feature type="short sequence motif" description="Q motif" evidence="6">
    <location>
        <begin position="158"/>
        <end position="186"/>
    </location>
</feature>
<dbReference type="InterPro" id="IPR011545">
    <property type="entry name" value="DEAD/DEAH_box_helicase_dom"/>
</dbReference>
<dbReference type="InterPro" id="IPR014001">
    <property type="entry name" value="Helicase_ATP-bd"/>
</dbReference>
<dbReference type="GO" id="GO:0005524">
    <property type="term" value="F:ATP binding"/>
    <property type="evidence" value="ECO:0007669"/>
    <property type="project" value="UniProtKB-KW"/>
</dbReference>
<keyword evidence="3" id="KW-0378">Hydrolase</keyword>
<feature type="non-terminal residue" evidence="11">
    <location>
        <position position="1"/>
    </location>
</feature>
<evidence type="ECO:0000313" key="12">
    <source>
        <dbReference type="Proteomes" id="UP001177023"/>
    </source>
</evidence>
<evidence type="ECO:0000259" key="8">
    <source>
        <dbReference type="PROSITE" id="PS51192"/>
    </source>
</evidence>
<organism evidence="11 12">
    <name type="scientific">Mesorhabditis spiculigera</name>
    <dbReference type="NCBI Taxonomy" id="96644"/>
    <lineage>
        <taxon>Eukaryota</taxon>
        <taxon>Metazoa</taxon>
        <taxon>Ecdysozoa</taxon>
        <taxon>Nematoda</taxon>
        <taxon>Chromadorea</taxon>
        <taxon>Rhabditida</taxon>
        <taxon>Rhabditina</taxon>
        <taxon>Rhabditomorpha</taxon>
        <taxon>Rhabditoidea</taxon>
        <taxon>Rhabditidae</taxon>
        <taxon>Mesorhabditinae</taxon>
        <taxon>Mesorhabditis</taxon>
    </lineage>
</organism>
<feature type="compositionally biased region" description="Basic and acidic residues" evidence="7">
    <location>
        <begin position="48"/>
        <end position="66"/>
    </location>
</feature>
<dbReference type="Proteomes" id="UP001177023">
    <property type="component" value="Unassembled WGS sequence"/>
</dbReference>
<dbReference type="Pfam" id="PF00270">
    <property type="entry name" value="DEAD"/>
    <property type="match status" value="1"/>
</dbReference>
<reference evidence="11" key="1">
    <citation type="submission" date="2023-06" db="EMBL/GenBank/DDBJ databases">
        <authorList>
            <person name="Delattre M."/>
        </authorList>
    </citation>
    <scope>NUCLEOTIDE SEQUENCE</scope>
    <source>
        <strain evidence="11">AF72</strain>
    </source>
</reference>
<dbReference type="SMART" id="SM00490">
    <property type="entry name" value="HELICc"/>
    <property type="match status" value="1"/>
</dbReference>
<dbReference type="EMBL" id="CATQJA010001267">
    <property type="protein sequence ID" value="CAJ0566547.1"/>
    <property type="molecule type" value="Genomic_DNA"/>
</dbReference>
<dbReference type="GO" id="GO:0003676">
    <property type="term" value="F:nucleic acid binding"/>
    <property type="evidence" value="ECO:0007669"/>
    <property type="project" value="InterPro"/>
</dbReference>
<dbReference type="Gene3D" id="3.40.50.300">
    <property type="entry name" value="P-loop containing nucleotide triphosphate hydrolases"/>
    <property type="match status" value="2"/>
</dbReference>
<evidence type="ECO:0000256" key="6">
    <source>
        <dbReference type="PROSITE-ProRule" id="PRU00552"/>
    </source>
</evidence>
<dbReference type="PROSITE" id="PS51194">
    <property type="entry name" value="HELICASE_CTER"/>
    <property type="match status" value="1"/>
</dbReference>
<gene>
    <name evidence="11" type="ORF">MSPICULIGERA_LOCUS5145</name>
</gene>
<evidence type="ECO:0000256" key="1">
    <source>
        <dbReference type="ARBA" id="ARBA00012552"/>
    </source>
</evidence>
<name>A0AA36CD13_9BILA</name>
<feature type="region of interest" description="Disordered" evidence="7">
    <location>
        <begin position="18"/>
        <end position="66"/>
    </location>
</feature>
<feature type="domain" description="DEAD-box RNA helicase Q" evidence="10">
    <location>
        <begin position="158"/>
        <end position="186"/>
    </location>
</feature>
<evidence type="ECO:0000313" key="11">
    <source>
        <dbReference type="EMBL" id="CAJ0566547.1"/>
    </source>
</evidence>
<dbReference type="CDD" id="cd18787">
    <property type="entry name" value="SF2_C_DEAD"/>
    <property type="match status" value="1"/>
</dbReference>
<evidence type="ECO:0000256" key="2">
    <source>
        <dbReference type="ARBA" id="ARBA00022741"/>
    </source>
</evidence>
<keyword evidence="5" id="KW-0067">ATP-binding</keyword>
<comment type="caution">
    <text evidence="11">The sequence shown here is derived from an EMBL/GenBank/DDBJ whole genome shotgun (WGS) entry which is preliminary data.</text>
</comment>
<dbReference type="PANTHER" id="PTHR47958">
    <property type="entry name" value="ATP-DEPENDENT RNA HELICASE DBP3"/>
    <property type="match status" value="1"/>
</dbReference>
<dbReference type="GO" id="GO:0003724">
    <property type="term" value="F:RNA helicase activity"/>
    <property type="evidence" value="ECO:0007669"/>
    <property type="project" value="UniProtKB-EC"/>
</dbReference>
<evidence type="ECO:0000256" key="7">
    <source>
        <dbReference type="SAM" id="MobiDB-lite"/>
    </source>
</evidence>
<dbReference type="SMART" id="SM00487">
    <property type="entry name" value="DEXDc"/>
    <property type="match status" value="1"/>
</dbReference>
<dbReference type="InterPro" id="IPR014014">
    <property type="entry name" value="RNA_helicase_DEAD_Q_motif"/>
</dbReference>
<dbReference type="AlphaFoldDB" id="A0AA36CD13"/>
<dbReference type="PROSITE" id="PS51192">
    <property type="entry name" value="HELICASE_ATP_BIND_1"/>
    <property type="match status" value="1"/>
</dbReference>
<dbReference type="SUPFAM" id="SSF52540">
    <property type="entry name" value="P-loop containing nucleoside triphosphate hydrolases"/>
    <property type="match status" value="1"/>
</dbReference>
<dbReference type="EC" id="3.6.4.13" evidence="1"/>
<proteinExistence type="predicted"/>
<protein>
    <recommendedName>
        <fullName evidence="1">RNA helicase</fullName>
        <ecNumber evidence="1">3.6.4.13</ecNumber>
    </recommendedName>
</protein>
<keyword evidence="4" id="KW-0347">Helicase</keyword>
<evidence type="ECO:0000259" key="9">
    <source>
        <dbReference type="PROSITE" id="PS51194"/>
    </source>
</evidence>
<feature type="domain" description="Helicase C-terminal" evidence="9">
    <location>
        <begin position="468"/>
        <end position="635"/>
    </location>
</feature>
<evidence type="ECO:0000256" key="4">
    <source>
        <dbReference type="ARBA" id="ARBA00022806"/>
    </source>
</evidence>
<dbReference type="Pfam" id="PF00271">
    <property type="entry name" value="Helicase_C"/>
    <property type="match status" value="1"/>
</dbReference>
<evidence type="ECO:0000259" key="10">
    <source>
        <dbReference type="PROSITE" id="PS51195"/>
    </source>
</evidence>
<dbReference type="GO" id="GO:0016787">
    <property type="term" value="F:hydrolase activity"/>
    <property type="evidence" value="ECO:0007669"/>
    <property type="project" value="UniProtKB-KW"/>
</dbReference>
<sequence length="676" mass="75852">MMPAEPAGGDQELYYVKNYVLDSEGPENEADDSEFEFSDSEDQEGSDDNYRMSLDRPAGRNDKKANVRVSVDKDATLPKHCGLDKCPARGAARTKETSASGSARRPGRTGSASLQPEELFGLQVQIGEGIQRIAGQKTKISSPRIGDQFFPKRVGPHGSFDDLPLSGGLHENIRMAGFTMPTPIEYFGLQKMLEVDDKTGDWAHKDMVMSCQTGAGKTTTYVLGIIEMLNRKDSMVPLQCAKKCQPRAIILATNHELAEQIANEAKKFAYDSGLKIHALYGGTFVNDSIERLEPDSDIVVATIGRLGQWIKNRLLSTERLEFLAVDEFHEFVDWHNEPRTTSDFNVALRMMGNFMPSSQRAYRCFLTSAAMNQRLREVGIDLLSIEDFVTVRDVDGSENLVAVRGEQVQNVISVAVGIDMTASRLIKQEFIDMRLAPIERKREALQRLLNRQFRINAHSPRGPDNLFTLEHMTDEGGLKQKALIFANVKKHINGLVNDIMRMGFDCRGFHSNLSEEDRAQNYKDFSDGRIPVLVATNMAANGLDFGARGVQHVINYQLPSDIFDHKFTYIERIGRTGRAGKRGLATTFFDANLDPRFRSAYTDERLFQQHVFAGWLAALLTRMRQRVPQFIRETAEGRDHRGRLIGDLPRERVAEQLARDRLVFGFDAAAGGDDQF</sequence>
<accession>A0AA36CD13</accession>
<keyword evidence="12" id="KW-1185">Reference proteome</keyword>
<evidence type="ECO:0000256" key="3">
    <source>
        <dbReference type="ARBA" id="ARBA00022801"/>
    </source>
</evidence>
<dbReference type="InterPro" id="IPR027417">
    <property type="entry name" value="P-loop_NTPase"/>
</dbReference>
<feature type="region of interest" description="Disordered" evidence="7">
    <location>
        <begin position="78"/>
        <end position="115"/>
    </location>
</feature>
<dbReference type="InterPro" id="IPR001650">
    <property type="entry name" value="Helicase_C-like"/>
</dbReference>
<feature type="domain" description="Helicase ATP-binding" evidence="8">
    <location>
        <begin position="198"/>
        <end position="389"/>
    </location>
</feature>
<dbReference type="PROSITE" id="PS51195">
    <property type="entry name" value="Q_MOTIF"/>
    <property type="match status" value="1"/>
</dbReference>